<name>A0ABR3P8R0_9PEZI</name>
<sequence length="444" mass="49378">MSPSLKRRATEDGSVSPPPTKRTLIQATTTNSAIANFFKPASQKEPDKTTWRVVDNSLLVCNFDKVDEFASEKPRKVALFDFDSTLITSASGKKFAQAAEDWKWWHPHVPTKLQQMVADGYLVAIISNQGGISLNTKSKTVKSDQKRLVNFKQKVKAVLNQLDLPVSLYAATEKDRYRKPRVGMWENLLQDQALQLANIDMQASVFVGDAGGRTASGMYKADFACSDRDLASNIGIRFSTPEEFFLDEEVRPFARVFDPSIVLATKGSYKSLTPILNFASKNPLNVIVFCGSPGAGKSTFFWKHLEPLGYERINQDKLGSRRACMQAAEHSLAQGKPVAIDNTNADIDTRAHWVDLASRFKIPTHCVLFTASARLCEHNDAVRSLGGSSMNPEARLGLPKVAFTSFASRYRAPTLKEGFEGITEVDFEFAGTEEQTELWSKFWI</sequence>
<feature type="region of interest" description="Disordered" evidence="1">
    <location>
        <begin position="1"/>
        <end position="22"/>
    </location>
</feature>
<dbReference type="InterPro" id="IPR027417">
    <property type="entry name" value="P-loop_NTPase"/>
</dbReference>
<evidence type="ECO:0000313" key="3">
    <source>
        <dbReference type="Proteomes" id="UP001562354"/>
    </source>
</evidence>
<dbReference type="Gene3D" id="3.40.50.300">
    <property type="entry name" value="P-loop containing nucleotide triphosphate hydrolases"/>
    <property type="match status" value="1"/>
</dbReference>
<dbReference type="GeneID" id="95976233"/>
<dbReference type="NCBIfam" id="TIGR01664">
    <property type="entry name" value="DNA-3'-Pase"/>
    <property type="match status" value="1"/>
</dbReference>
<proteinExistence type="predicted"/>
<dbReference type="EMBL" id="JBFMKM010000012">
    <property type="protein sequence ID" value="KAL1302095.1"/>
    <property type="molecule type" value="Genomic_DNA"/>
</dbReference>
<gene>
    <name evidence="2" type="ORF">AAFC00_002531</name>
</gene>
<dbReference type="Proteomes" id="UP001562354">
    <property type="component" value="Unassembled WGS sequence"/>
</dbReference>
<keyword evidence="3" id="KW-1185">Reference proteome</keyword>
<dbReference type="SUPFAM" id="SSF52540">
    <property type="entry name" value="P-loop containing nucleoside triphosphate hydrolases"/>
    <property type="match status" value="1"/>
</dbReference>
<dbReference type="PANTHER" id="PTHR12083:SF9">
    <property type="entry name" value="BIFUNCTIONAL POLYNUCLEOTIDE PHOSPHATASE_KINASE"/>
    <property type="match status" value="1"/>
</dbReference>
<evidence type="ECO:0000256" key="1">
    <source>
        <dbReference type="SAM" id="MobiDB-lite"/>
    </source>
</evidence>
<dbReference type="InterPro" id="IPR006549">
    <property type="entry name" value="HAD-SF_hydro_IIIA"/>
</dbReference>
<evidence type="ECO:0008006" key="4">
    <source>
        <dbReference type="Google" id="ProtNLM"/>
    </source>
</evidence>
<dbReference type="InterPro" id="IPR006551">
    <property type="entry name" value="Polynucleotide_phosphatase"/>
</dbReference>
<dbReference type="InterPro" id="IPR023214">
    <property type="entry name" value="HAD_sf"/>
</dbReference>
<dbReference type="Pfam" id="PF08645">
    <property type="entry name" value="PNK3P"/>
    <property type="match status" value="1"/>
</dbReference>
<comment type="caution">
    <text evidence="2">The sequence shown here is derived from an EMBL/GenBank/DDBJ whole genome shotgun (WGS) entry which is preliminary data.</text>
</comment>
<dbReference type="Gene3D" id="3.40.50.1000">
    <property type="entry name" value="HAD superfamily/HAD-like"/>
    <property type="match status" value="1"/>
</dbReference>
<evidence type="ECO:0000313" key="2">
    <source>
        <dbReference type="EMBL" id="KAL1302095.1"/>
    </source>
</evidence>
<accession>A0ABR3P8R0</accession>
<reference evidence="2 3" key="1">
    <citation type="submission" date="2024-07" db="EMBL/GenBank/DDBJ databases">
        <title>Draft sequence of the Neodothiora populina.</title>
        <authorList>
            <person name="Drown D.D."/>
            <person name="Schuette U.S."/>
            <person name="Buechlein A.B."/>
            <person name="Rusch D.R."/>
            <person name="Winton L.W."/>
            <person name="Adams G.A."/>
        </authorList>
    </citation>
    <scope>NUCLEOTIDE SEQUENCE [LARGE SCALE GENOMIC DNA]</scope>
    <source>
        <strain evidence="2 3">CPC 39397</strain>
    </source>
</reference>
<organism evidence="2 3">
    <name type="scientific">Neodothiora populina</name>
    <dbReference type="NCBI Taxonomy" id="2781224"/>
    <lineage>
        <taxon>Eukaryota</taxon>
        <taxon>Fungi</taxon>
        <taxon>Dikarya</taxon>
        <taxon>Ascomycota</taxon>
        <taxon>Pezizomycotina</taxon>
        <taxon>Dothideomycetes</taxon>
        <taxon>Dothideomycetidae</taxon>
        <taxon>Dothideales</taxon>
        <taxon>Dothioraceae</taxon>
        <taxon>Neodothiora</taxon>
    </lineage>
</organism>
<dbReference type="InterPro" id="IPR013954">
    <property type="entry name" value="PNK3P"/>
</dbReference>
<dbReference type="PANTHER" id="PTHR12083">
    <property type="entry name" value="BIFUNCTIONAL POLYNUCLEOTIDE PHOSPHATASE/KINASE"/>
    <property type="match status" value="1"/>
</dbReference>
<dbReference type="SUPFAM" id="SSF56784">
    <property type="entry name" value="HAD-like"/>
    <property type="match status" value="1"/>
</dbReference>
<dbReference type="Pfam" id="PF13671">
    <property type="entry name" value="AAA_33"/>
    <property type="match status" value="2"/>
</dbReference>
<protein>
    <recommendedName>
        <fullName evidence="4">PNK3P-domain-containing protein</fullName>
    </recommendedName>
</protein>
<dbReference type="InterPro" id="IPR036412">
    <property type="entry name" value="HAD-like_sf"/>
</dbReference>
<dbReference type="NCBIfam" id="TIGR01662">
    <property type="entry name" value="HAD-SF-IIIA"/>
    <property type="match status" value="1"/>
</dbReference>
<dbReference type="RefSeq" id="XP_069198371.1">
    <property type="nucleotide sequence ID" value="XM_069341862.1"/>
</dbReference>